<sequence length="585" mass="65348">MRPTPVPGSAYRLQLHGGFSLSRVTGLVDYLTGLGIRTLYLSPLLQARRGSSHGYDVTDPGRLWADLGDQAELETLAREAAGHGLTLLVDLVPNHMYAGTENPWWADVLEFGRDSPYADSFDIDWTPAHGRFSGRVFLPLLDAQLEDLVDRGDVRWSMGSQGVRLHLPGPTLPVSPASLVPLIEGALTRAPRSFATDRLRAALGTPAERTGPWSRRLKEVLGEAAGTDPHFAARWEETIAQLNLPGQRRASLDLLGHQVYLLGPWREAHQWVNYRRFFQVNDLVGMRVEDPAVFRAMHALPLEWVARGWVQGFRVDHIDGLRDPEEYLARLSGRGTGEVPPRPTGRPYVVVEKILLGGEHLPGRWEVDGTTGYDFLASLPHGLVDPEGLQRLQEVYHRFVGEPLVYLEIVHAEKRRALREFFPGRLDRLHSQLLPLSREIPELAALPPEALRRVLSETLASYPRYRTYLRSPPADPSDEEVVARAVSEASRWNPDLPPQAFRALAKVLLVQRRESGEDPRALNFALEVQQFTGGVMAKGTEDAALYRYHRLVALNEVGGDPARPSRASRSFTGTRPRPWRTTPGP</sequence>
<dbReference type="NCBIfam" id="TIGR02401">
    <property type="entry name" value="trehalose_TreY"/>
    <property type="match status" value="1"/>
</dbReference>
<dbReference type="Pfam" id="PF00128">
    <property type="entry name" value="Alpha-amylase"/>
    <property type="match status" value="1"/>
</dbReference>
<evidence type="ECO:0000256" key="1">
    <source>
        <dbReference type="SAM" id="MobiDB-lite"/>
    </source>
</evidence>
<evidence type="ECO:0000259" key="2">
    <source>
        <dbReference type="SMART" id="SM00642"/>
    </source>
</evidence>
<dbReference type="GO" id="GO:0005992">
    <property type="term" value="P:trehalose biosynthetic process"/>
    <property type="evidence" value="ECO:0007669"/>
    <property type="project" value="TreeGrafter"/>
</dbReference>
<dbReference type="GO" id="GO:0030980">
    <property type="term" value="P:alpha-glucan catabolic process"/>
    <property type="evidence" value="ECO:0007669"/>
    <property type="project" value="TreeGrafter"/>
</dbReference>
<feature type="compositionally biased region" description="Low complexity" evidence="1">
    <location>
        <begin position="572"/>
        <end position="585"/>
    </location>
</feature>
<proteinExistence type="predicted"/>
<dbReference type="SUPFAM" id="SSF51445">
    <property type="entry name" value="(Trans)glycosidases"/>
    <property type="match status" value="1"/>
</dbReference>
<dbReference type="EMBL" id="AUZY01008711">
    <property type="protein sequence ID" value="EQD45046.1"/>
    <property type="molecule type" value="Genomic_DNA"/>
</dbReference>
<dbReference type="Gene3D" id="3.20.20.80">
    <property type="entry name" value="Glycosidases"/>
    <property type="match status" value="2"/>
</dbReference>
<dbReference type="SMART" id="SM00642">
    <property type="entry name" value="Aamy"/>
    <property type="match status" value="1"/>
</dbReference>
<dbReference type="PANTHER" id="PTHR10357">
    <property type="entry name" value="ALPHA-AMYLASE FAMILY MEMBER"/>
    <property type="match status" value="1"/>
</dbReference>
<dbReference type="GO" id="GO:0047470">
    <property type="term" value="F:(1,4)-alpha-D-glucan 1-alpha-D-glucosylmutase activity"/>
    <property type="evidence" value="ECO:0007669"/>
    <property type="project" value="TreeGrafter"/>
</dbReference>
<feature type="domain" description="Glycosyl hydrolase family 13 catalytic" evidence="2">
    <location>
        <begin position="20"/>
        <end position="470"/>
    </location>
</feature>
<protein>
    <submittedName>
        <fullName evidence="3">Maltooligosyl trehalose synthase</fullName>
    </submittedName>
</protein>
<evidence type="ECO:0000313" key="3">
    <source>
        <dbReference type="EMBL" id="EQD45046.1"/>
    </source>
</evidence>
<dbReference type="AlphaFoldDB" id="T0ZAP1"/>
<reference evidence="3" key="2">
    <citation type="journal article" date="2014" name="ISME J.">
        <title>Microbial stratification in low pH oxic and suboxic macroscopic growths along an acid mine drainage.</title>
        <authorList>
            <person name="Mendez-Garcia C."/>
            <person name="Mesa V."/>
            <person name="Sprenger R.R."/>
            <person name="Richter M."/>
            <person name="Diez M.S."/>
            <person name="Solano J."/>
            <person name="Bargiela R."/>
            <person name="Golyshina O.V."/>
            <person name="Manteca A."/>
            <person name="Ramos J.L."/>
            <person name="Gallego J.R."/>
            <person name="Llorente I."/>
            <person name="Martins Dos Santos V.A."/>
            <person name="Jensen O.N."/>
            <person name="Pelaez A.I."/>
            <person name="Sanchez J."/>
            <person name="Ferrer M."/>
        </authorList>
    </citation>
    <scope>NUCLEOTIDE SEQUENCE</scope>
</reference>
<accession>T0ZAP1</accession>
<comment type="caution">
    <text evidence="3">The sequence shown here is derived from an EMBL/GenBank/DDBJ whole genome shotgun (WGS) entry which is preliminary data.</text>
</comment>
<gene>
    <name evidence="3" type="ORF">B1B_13240</name>
</gene>
<dbReference type="PANTHER" id="PTHR10357:SF216">
    <property type="entry name" value="MALTOOLIGOSYL TREHALOSE SYNTHASE-RELATED"/>
    <property type="match status" value="1"/>
</dbReference>
<dbReference type="InterPro" id="IPR017853">
    <property type="entry name" value="GH"/>
</dbReference>
<dbReference type="InterPro" id="IPR006047">
    <property type="entry name" value="GH13_cat_dom"/>
</dbReference>
<feature type="region of interest" description="Disordered" evidence="1">
    <location>
        <begin position="557"/>
        <end position="585"/>
    </location>
</feature>
<reference evidence="3" key="1">
    <citation type="submission" date="2013-08" db="EMBL/GenBank/DDBJ databases">
        <authorList>
            <person name="Mendez C."/>
            <person name="Richter M."/>
            <person name="Ferrer M."/>
            <person name="Sanchez J."/>
        </authorList>
    </citation>
    <scope>NUCLEOTIDE SEQUENCE</scope>
</reference>
<name>T0ZAP1_9ZZZZ</name>
<organism evidence="3">
    <name type="scientific">mine drainage metagenome</name>
    <dbReference type="NCBI Taxonomy" id="410659"/>
    <lineage>
        <taxon>unclassified sequences</taxon>
        <taxon>metagenomes</taxon>
        <taxon>ecological metagenomes</taxon>
    </lineage>
</organism>
<dbReference type="InterPro" id="IPR012767">
    <property type="entry name" value="Trehalose_TreY"/>
</dbReference>